<reference evidence="1 2" key="2">
    <citation type="submission" date="2018-11" db="EMBL/GenBank/DDBJ databases">
        <authorList>
            <consortium name="Pathogen Informatics"/>
        </authorList>
    </citation>
    <scope>NUCLEOTIDE SEQUENCE [LARGE SCALE GENOMIC DNA]</scope>
</reference>
<evidence type="ECO:0000313" key="2">
    <source>
        <dbReference type="Proteomes" id="UP000274504"/>
    </source>
</evidence>
<accession>A0A0R3SG88</accession>
<evidence type="ECO:0000313" key="3">
    <source>
        <dbReference type="WBParaSite" id="HDID_0000390101-mRNA-1"/>
    </source>
</evidence>
<sequence>MMNSAKIVHVFEFILGDLMSGLRKAKISRFDRTSMDFWDLAAAEASLDLIMEKLNDDIDKENDPSSSSLLVKSSQLLGNCTKSKQNSYGIYLPDS</sequence>
<dbReference type="Proteomes" id="UP000274504">
    <property type="component" value="Unassembled WGS sequence"/>
</dbReference>
<evidence type="ECO:0000313" key="1">
    <source>
        <dbReference type="EMBL" id="VDL40597.1"/>
    </source>
</evidence>
<organism evidence="3">
    <name type="scientific">Hymenolepis diminuta</name>
    <name type="common">Rat tapeworm</name>
    <dbReference type="NCBI Taxonomy" id="6216"/>
    <lineage>
        <taxon>Eukaryota</taxon>
        <taxon>Metazoa</taxon>
        <taxon>Spiralia</taxon>
        <taxon>Lophotrochozoa</taxon>
        <taxon>Platyhelminthes</taxon>
        <taxon>Cestoda</taxon>
        <taxon>Eucestoda</taxon>
        <taxon>Cyclophyllidea</taxon>
        <taxon>Hymenolepididae</taxon>
        <taxon>Hymenolepis</taxon>
    </lineage>
</organism>
<gene>
    <name evidence="1" type="ORF">HDID_LOCUS3899</name>
</gene>
<protein>
    <submittedName>
        <fullName evidence="3">DUF3475 domain-containing protein</fullName>
    </submittedName>
</protein>
<dbReference type="EMBL" id="UYSG01001307">
    <property type="protein sequence ID" value="VDL40597.1"/>
    <property type="molecule type" value="Genomic_DNA"/>
</dbReference>
<proteinExistence type="predicted"/>
<name>A0A0R3SG88_HYMDI</name>
<dbReference type="AlphaFoldDB" id="A0A0R3SG88"/>
<reference evidence="3" key="1">
    <citation type="submission" date="2017-02" db="UniProtKB">
        <authorList>
            <consortium name="WormBaseParasite"/>
        </authorList>
    </citation>
    <scope>IDENTIFICATION</scope>
</reference>
<dbReference type="WBParaSite" id="HDID_0000390101-mRNA-1">
    <property type="protein sequence ID" value="HDID_0000390101-mRNA-1"/>
    <property type="gene ID" value="HDID_0000390101"/>
</dbReference>